<dbReference type="Gene3D" id="3.20.20.70">
    <property type="entry name" value="Aldolase class I"/>
    <property type="match status" value="1"/>
</dbReference>
<proteinExistence type="predicted"/>
<dbReference type="PROSITE" id="PS51918">
    <property type="entry name" value="RADICAL_SAM"/>
    <property type="match status" value="1"/>
</dbReference>
<keyword evidence="2" id="KW-0949">S-adenosyl-L-methionine</keyword>
<dbReference type="SFLD" id="SFLDG01067">
    <property type="entry name" value="SPASM/twitch_domain_containing"/>
    <property type="match status" value="1"/>
</dbReference>
<evidence type="ECO:0000256" key="4">
    <source>
        <dbReference type="ARBA" id="ARBA00023004"/>
    </source>
</evidence>
<keyword evidence="3" id="KW-0479">Metal-binding</keyword>
<dbReference type="AlphaFoldDB" id="A0A4Y8WM65"/>
<evidence type="ECO:0000256" key="5">
    <source>
        <dbReference type="ARBA" id="ARBA00023014"/>
    </source>
</evidence>
<protein>
    <submittedName>
        <fullName evidence="7">Radical SAM protein</fullName>
    </submittedName>
</protein>
<dbReference type="GO" id="GO:0003824">
    <property type="term" value="F:catalytic activity"/>
    <property type="evidence" value="ECO:0007669"/>
    <property type="project" value="InterPro"/>
</dbReference>
<feature type="domain" description="Radical SAM core" evidence="6">
    <location>
        <begin position="36"/>
        <end position="184"/>
    </location>
</feature>
<dbReference type="InterPro" id="IPR013785">
    <property type="entry name" value="Aldolase_TIM"/>
</dbReference>
<name>A0A4Y8WM65_9PORP</name>
<evidence type="ECO:0000313" key="8">
    <source>
        <dbReference type="Proteomes" id="UP000297225"/>
    </source>
</evidence>
<dbReference type="Pfam" id="PF04055">
    <property type="entry name" value="Radical_SAM"/>
    <property type="match status" value="1"/>
</dbReference>
<comment type="caution">
    <text evidence="7">The sequence shown here is derived from an EMBL/GenBank/DDBJ whole genome shotgun (WGS) entry which is preliminary data.</text>
</comment>
<dbReference type="GO" id="GO:0051536">
    <property type="term" value="F:iron-sulfur cluster binding"/>
    <property type="evidence" value="ECO:0007669"/>
    <property type="project" value="UniProtKB-KW"/>
</dbReference>
<organism evidence="7 8">
    <name type="scientific">Porphyromonas levii</name>
    <dbReference type="NCBI Taxonomy" id="28114"/>
    <lineage>
        <taxon>Bacteria</taxon>
        <taxon>Pseudomonadati</taxon>
        <taxon>Bacteroidota</taxon>
        <taxon>Bacteroidia</taxon>
        <taxon>Bacteroidales</taxon>
        <taxon>Porphyromonadaceae</taxon>
        <taxon>Porphyromonas</taxon>
    </lineage>
</organism>
<sequence length="184" mass="21063">MIKRLNSAFPELITTVGTDKEHSPINIEKKYHQFHLDFPKSAEIQITDKCNLFCKHCIASSSPKLGTRCIDPKYWCQLLDELDYMRTYKVTITGGEMLTYEGIEEILEKAAQSRIHFYLLTNATLINERWAQLLSMPNMTVSVSIDGAKAKTHDFLRGKEAYIKLQKGLNLLLEHNAKIELSVT</sequence>
<evidence type="ECO:0000256" key="2">
    <source>
        <dbReference type="ARBA" id="ARBA00022691"/>
    </source>
</evidence>
<dbReference type="InterPro" id="IPR050377">
    <property type="entry name" value="Radical_SAM_PqqE_MftC-like"/>
</dbReference>
<evidence type="ECO:0000256" key="3">
    <source>
        <dbReference type="ARBA" id="ARBA00022723"/>
    </source>
</evidence>
<feature type="non-terminal residue" evidence="7">
    <location>
        <position position="184"/>
    </location>
</feature>
<dbReference type="InterPro" id="IPR007197">
    <property type="entry name" value="rSAM"/>
</dbReference>
<dbReference type="GO" id="GO:0046872">
    <property type="term" value="F:metal ion binding"/>
    <property type="evidence" value="ECO:0007669"/>
    <property type="project" value="UniProtKB-KW"/>
</dbReference>
<keyword evidence="8" id="KW-1185">Reference proteome</keyword>
<keyword evidence="5" id="KW-0411">Iron-sulfur</keyword>
<dbReference type="EMBL" id="SPNC01000325">
    <property type="protein sequence ID" value="TFH93804.1"/>
    <property type="molecule type" value="Genomic_DNA"/>
</dbReference>
<keyword evidence="4" id="KW-0408">Iron</keyword>
<dbReference type="InterPro" id="IPR058240">
    <property type="entry name" value="rSAM_sf"/>
</dbReference>
<comment type="cofactor">
    <cofactor evidence="1">
        <name>[4Fe-4S] cluster</name>
        <dbReference type="ChEBI" id="CHEBI:49883"/>
    </cofactor>
</comment>
<dbReference type="PANTHER" id="PTHR11228:SF7">
    <property type="entry name" value="PQQA PEPTIDE CYCLASE"/>
    <property type="match status" value="1"/>
</dbReference>
<accession>A0A4Y8WM65</accession>
<dbReference type="CDD" id="cd01335">
    <property type="entry name" value="Radical_SAM"/>
    <property type="match status" value="1"/>
</dbReference>
<dbReference type="Proteomes" id="UP000297225">
    <property type="component" value="Unassembled WGS sequence"/>
</dbReference>
<gene>
    <name evidence="7" type="ORF">E4P47_10080</name>
</gene>
<evidence type="ECO:0000313" key="7">
    <source>
        <dbReference type="EMBL" id="TFH93804.1"/>
    </source>
</evidence>
<dbReference type="PANTHER" id="PTHR11228">
    <property type="entry name" value="RADICAL SAM DOMAIN PROTEIN"/>
    <property type="match status" value="1"/>
</dbReference>
<dbReference type="SUPFAM" id="SSF102114">
    <property type="entry name" value="Radical SAM enzymes"/>
    <property type="match status" value="1"/>
</dbReference>
<dbReference type="SFLD" id="SFLDS00029">
    <property type="entry name" value="Radical_SAM"/>
    <property type="match status" value="1"/>
</dbReference>
<evidence type="ECO:0000256" key="1">
    <source>
        <dbReference type="ARBA" id="ARBA00001966"/>
    </source>
</evidence>
<reference evidence="7 8" key="1">
    <citation type="submission" date="2019-03" db="EMBL/GenBank/DDBJ databases">
        <title>Porphyromonas levii Isolated from the Uterus of Dairy Cows.</title>
        <authorList>
            <person name="Francis A.M."/>
        </authorList>
    </citation>
    <scope>NUCLEOTIDE SEQUENCE [LARGE SCALE GENOMIC DNA]</scope>
    <source>
        <strain evidence="7 8">AF5678</strain>
    </source>
</reference>
<evidence type="ECO:0000259" key="6">
    <source>
        <dbReference type="PROSITE" id="PS51918"/>
    </source>
</evidence>